<evidence type="ECO:0000256" key="4">
    <source>
        <dbReference type="RuleBase" id="RU003540"/>
    </source>
</evidence>
<keyword evidence="4" id="KW-0106">Calcium</keyword>
<evidence type="ECO:0000256" key="3">
    <source>
        <dbReference type="ARBA" id="ARBA00023216"/>
    </source>
</evidence>
<dbReference type="PRINTS" id="PR00196">
    <property type="entry name" value="ANNEXIN"/>
</dbReference>
<gene>
    <name evidence="5" type="ORF">CSSPTR1EN2_LOCUS22483</name>
</gene>
<dbReference type="SMART" id="SM00335">
    <property type="entry name" value="ANX"/>
    <property type="match status" value="4"/>
</dbReference>
<dbReference type="PROSITE" id="PS51897">
    <property type="entry name" value="ANNEXIN_2"/>
    <property type="match status" value="4"/>
</dbReference>
<keyword evidence="3 4" id="KW-0041">Annexin</keyword>
<keyword evidence="4" id="KW-0111">Calcium/phospholipid-binding</keyword>
<keyword evidence="6" id="KW-1185">Reference proteome</keyword>
<reference evidence="5" key="1">
    <citation type="submission" date="2024-02" db="EMBL/GenBank/DDBJ databases">
        <authorList>
            <consortium name="ELIXIR-Norway"/>
            <consortium name="Elixir Norway"/>
        </authorList>
    </citation>
    <scope>NUCLEOTIDE SEQUENCE</scope>
</reference>
<dbReference type="InterPro" id="IPR001464">
    <property type="entry name" value="Annexin"/>
</dbReference>
<dbReference type="EMBL" id="OZ019900">
    <property type="protein sequence ID" value="CAK9234970.1"/>
    <property type="molecule type" value="Genomic_DNA"/>
</dbReference>
<comment type="domain">
    <text evidence="4">A pair of annexin repeats may form one binding site for calcium and phospholipid.</text>
</comment>
<dbReference type="Gene3D" id="1.10.220.10">
    <property type="entry name" value="Annexin"/>
    <property type="match status" value="4"/>
</dbReference>
<comment type="similarity">
    <text evidence="1 4">Belongs to the annexin family.</text>
</comment>
<dbReference type="InterPro" id="IPR037104">
    <property type="entry name" value="Annexin_sf"/>
</dbReference>
<keyword evidence="2 4" id="KW-0677">Repeat</keyword>
<sequence>MSTITVPQYLNLQEDCYALHQAFKGIGCDEKRVISILGHRTQAQRLAVADAYHRQFGEILSHRLKSELHNNLERAMLLWMMDAAERDAVLLHESISGLGTKDTALIGIVCTRTPSQLYIIKQAYYNLYHRTLEHAVDGDTSGNYQKLLLVLLKGNRSEILGVDRQLAMADAHALYKAGEGQLGTNEDTFIHILATRSAAHLTTVSQYYLQAFGHSLEKAIQKETSGHFENALLAVVQATCFPPRYFAQELYKSMIGVGTDDSSLIRVITTRAEIDMLYIKGEFSSMYNKTLEHMIAGDTSGNYKHFLLTLVGGA</sequence>
<dbReference type="PANTHER" id="PTHR10502:SF102">
    <property type="entry name" value="ANNEXIN B11"/>
    <property type="match status" value="1"/>
</dbReference>
<proteinExistence type="inferred from homology"/>
<organism evidence="5 6">
    <name type="scientific">Sphagnum troendelagicum</name>
    <dbReference type="NCBI Taxonomy" id="128251"/>
    <lineage>
        <taxon>Eukaryota</taxon>
        <taxon>Viridiplantae</taxon>
        <taxon>Streptophyta</taxon>
        <taxon>Embryophyta</taxon>
        <taxon>Bryophyta</taxon>
        <taxon>Sphagnophytina</taxon>
        <taxon>Sphagnopsida</taxon>
        <taxon>Sphagnales</taxon>
        <taxon>Sphagnaceae</taxon>
        <taxon>Sphagnum</taxon>
    </lineage>
</organism>
<evidence type="ECO:0000256" key="2">
    <source>
        <dbReference type="ARBA" id="ARBA00022737"/>
    </source>
</evidence>
<dbReference type="SUPFAM" id="SSF47874">
    <property type="entry name" value="Annexin"/>
    <property type="match status" value="1"/>
</dbReference>
<name>A0ABP0V246_9BRYO</name>
<evidence type="ECO:0000313" key="6">
    <source>
        <dbReference type="Proteomes" id="UP001497512"/>
    </source>
</evidence>
<evidence type="ECO:0000256" key="1">
    <source>
        <dbReference type="ARBA" id="ARBA00007831"/>
    </source>
</evidence>
<dbReference type="PROSITE" id="PS00223">
    <property type="entry name" value="ANNEXIN_1"/>
    <property type="match status" value="2"/>
</dbReference>
<dbReference type="InterPro" id="IPR018252">
    <property type="entry name" value="Annexin_repeat_CS"/>
</dbReference>
<evidence type="ECO:0000313" key="5">
    <source>
        <dbReference type="EMBL" id="CAK9234970.1"/>
    </source>
</evidence>
<dbReference type="Pfam" id="PF00191">
    <property type="entry name" value="Annexin"/>
    <property type="match status" value="4"/>
</dbReference>
<dbReference type="InterPro" id="IPR018502">
    <property type="entry name" value="Annexin_repeat"/>
</dbReference>
<protein>
    <recommendedName>
        <fullName evidence="4">Annexin</fullName>
    </recommendedName>
</protein>
<dbReference type="Proteomes" id="UP001497512">
    <property type="component" value="Chromosome 8"/>
</dbReference>
<dbReference type="PANTHER" id="PTHR10502">
    <property type="entry name" value="ANNEXIN"/>
    <property type="match status" value="1"/>
</dbReference>
<accession>A0ABP0V246</accession>